<keyword evidence="4" id="KW-1185">Reference proteome</keyword>
<dbReference type="Proteomes" id="UP000094565">
    <property type="component" value="Chromosome 4"/>
</dbReference>
<dbReference type="GO" id="GO:0005737">
    <property type="term" value="C:cytoplasm"/>
    <property type="evidence" value="ECO:0007669"/>
    <property type="project" value="TreeGrafter"/>
</dbReference>
<name>A0A1B2JI26_PICPA</name>
<feature type="region of interest" description="Disordered" evidence="2">
    <location>
        <begin position="1"/>
        <end position="59"/>
    </location>
</feature>
<dbReference type="GO" id="GO:0030515">
    <property type="term" value="F:snoRNA binding"/>
    <property type="evidence" value="ECO:0007669"/>
    <property type="project" value="TreeGrafter"/>
</dbReference>
<proteinExistence type="inferred from homology"/>
<dbReference type="PANTHER" id="PTHR12821:SF0">
    <property type="entry name" value="BYSTIN"/>
    <property type="match status" value="1"/>
</dbReference>
<dbReference type="GO" id="GO:0030688">
    <property type="term" value="C:preribosome, small subunit precursor"/>
    <property type="evidence" value="ECO:0007669"/>
    <property type="project" value="TreeGrafter"/>
</dbReference>
<dbReference type="OrthoDB" id="2192561at2759"/>
<evidence type="ECO:0000256" key="2">
    <source>
        <dbReference type="SAM" id="MobiDB-lite"/>
    </source>
</evidence>
<gene>
    <name evidence="3" type="ORF">ATY40_BA7504615</name>
</gene>
<dbReference type="PANTHER" id="PTHR12821">
    <property type="entry name" value="BYSTIN"/>
    <property type="match status" value="1"/>
</dbReference>
<comment type="similarity">
    <text evidence="1">Belongs to the bystin family.</text>
</comment>
<protein>
    <submittedName>
        <fullName evidence="3">BA75_04615T0</fullName>
    </submittedName>
</protein>
<sequence length="470" mass="54156">MGKLTTSETKIKEHHKPLYKDIVHGTGRFKTASQNSGRDSSSEQKDGDGDGDQDTVIDSKATRKILQLAKDQQEEIESEENRFGKRVEDPFVKFQVRQQQDEDEDELTEEYDEMNGFEGSDGEEYDGEFEGEEEYVNEEDAKLFQSYFKSEQSFPEGSFNLADKVMAKIELLQAEAERKNEKPVDAVLLPPKVIQAYQTIGTLLTTWTHGRLPKLFKVIPTLKRWEDVLYVTNPDAWTPNVCFEATKLFVSNFGSKDATKFVHMVLLERFRASIEDSDDHKLNYHLYRSLKKSLYKPAAFFKGFLFPLVEERCSVREAIIAGSILAKVSIPALHSAAALSWLTEQDFQPATTVFIRILLEKKYALPYQTVDNLVFYFMRFRVINGQVADSVKNYYDATQKPTEIPPMPLVWHKAFLAFAQHYKNDITDDQRDFLLETIRTRGHRDIGPEIRRELLAGVPRTENNDDRMEL</sequence>
<evidence type="ECO:0000256" key="1">
    <source>
        <dbReference type="ARBA" id="ARBA00007114"/>
    </source>
</evidence>
<reference evidence="3 4" key="1">
    <citation type="submission" date="2016-02" db="EMBL/GenBank/DDBJ databases">
        <title>Comparative genomic and transcriptomic foundation for Pichia pastoris.</title>
        <authorList>
            <person name="Love K.R."/>
            <person name="Shah K.A."/>
            <person name="Whittaker C.A."/>
            <person name="Wu J."/>
            <person name="Bartlett M.C."/>
            <person name="Ma D."/>
            <person name="Leeson R.L."/>
            <person name="Priest M."/>
            <person name="Young S.K."/>
            <person name="Love J.C."/>
        </authorList>
    </citation>
    <scope>NUCLEOTIDE SEQUENCE [LARGE SCALE GENOMIC DNA]</scope>
    <source>
        <strain evidence="3 4">ATCC 28485</strain>
    </source>
</reference>
<dbReference type="Pfam" id="PF05291">
    <property type="entry name" value="Bystin"/>
    <property type="match status" value="1"/>
</dbReference>
<dbReference type="EMBL" id="CP014587">
    <property type="protein sequence ID" value="ANZ77633.1"/>
    <property type="molecule type" value="Genomic_DNA"/>
</dbReference>
<evidence type="ECO:0000313" key="3">
    <source>
        <dbReference type="EMBL" id="ANZ77633.1"/>
    </source>
</evidence>
<dbReference type="InterPro" id="IPR007955">
    <property type="entry name" value="Bystin"/>
</dbReference>
<organism evidence="3 4">
    <name type="scientific">Komagataella pastoris</name>
    <name type="common">Yeast</name>
    <name type="synonym">Pichia pastoris</name>
    <dbReference type="NCBI Taxonomy" id="4922"/>
    <lineage>
        <taxon>Eukaryota</taxon>
        <taxon>Fungi</taxon>
        <taxon>Dikarya</taxon>
        <taxon>Ascomycota</taxon>
        <taxon>Saccharomycotina</taxon>
        <taxon>Pichiomycetes</taxon>
        <taxon>Pichiales</taxon>
        <taxon>Pichiaceae</taxon>
        <taxon>Komagataella</taxon>
    </lineage>
</organism>
<accession>A0A1B2JI26</accession>
<dbReference type="GO" id="GO:0005730">
    <property type="term" value="C:nucleolus"/>
    <property type="evidence" value="ECO:0007669"/>
    <property type="project" value="TreeGrafter"/>
</dbReference>
<evidence type="ECO:0000313" key="4">
    <source>
        <dbReference type="Proteomes" id="UP000094565"/>
    </source>
</evidence>
<dbReference type="GO" id="GO:0006364">
    <property type="term" value="P:rRNA processing"/>
    <property type="evidence" value="ECO:0007669"/>
    <property type="project" value="TreeGrafter"/>
</dbReference>
<dbReference type="AlphaFoldDB" id="A0A1B2JI26"/>